<name>A0A2K8T441_9NOSO</name>
<dbReference type="SUPFAM" id="SSF52540">
    <property type="entry name" value="P-loop containing nucleoside triphosphate hydrolases"/>
    <property type="match status" value="1"/>
</dbReference>
<dbReference type="InterPro" id="IPR027417">
    <property type="entry name" value="P-loop_NTPase"/>
</dbReference>
<dbReference type="KEGG" id="nfl:COO91_08557"/>
<dbReference type="Gene3D" id="1.25.40.620">
    <property type="match status" value="1"/>
</dbReference>
<keyword evidence="2" id="KW-1185">Reference proteome</keyword>
<dbReference type="Proteomes" id="UP000232003">
    <property type="component" value="Chromosome"/>
</dbReference>
<dbReference type="RefSeq" id="WP_225912336.1">
    <property type="nucleotide sequence ID" value="NZ_CAWNNC010000001.1"/>
</dbReference>
<evidence type="ECO:0000313" key="1">
    <source>
        <dbReference type="EMBL" id="AUB42429.1"/>
    </source>
</evidence>
<gene>
    <name evidence="1" type="ORF">COO91_08557</name>
</gene>
<dbReference type="AlphaFoldDB" id="A0A2K8T441"/>
<accession>A0A2K8T441</accession>
<proteinExistence type="predicted"/>
<reference evidence="1 2" key="1">
    <citation type="submission" date="2017-11" db="EMBL/GenBank/DDBJ databases">
        <title>Complete genome of a free-living desiccation-tolerant cyanobacterium and its photosynthetic adaptation to extreme terrestrial habitat.</title>
        <authorList>
            <person name="Shang J."/>
        </authorList>
    </citation>
    <scope>NUCLEOTIDE SEQUENCE [LARGE SCALE GENOMIC DNA]</scope>
    <source>
        <strain evidence="1 2">CCNUN1</strain>
    </source>
</reference>
<protein>
    <submittedName>
        <fullName evidence="1">Tetratricopeptide</fullName>
    </submittedName>
</protein>
<dbReference type="EMBL" id="CP024785">
    <property type="protein sequence ID" value="AUB42429.1"/>
    <property type="molecule type" value="Genomic_DNA"/>
</dbReference>
<organism evidence="1 2">
    <name type="scientific">Nostoc flagelliforme CCNUN1</name>
    <dbReference type="NCBI Taxonomy" id="2038116"/>
    <lineage>
        <taxon>Bacteria</taxon>
        <taxon>Bacillati</taxon>
        <taxon>Cyanobacteriota</taxon>
        <taxon>Cyanophyceae</taxon>
        <taxon>Nostocales</taxon>
        <taxon>Nostocaceae</taxon>
        <taxon>Nostoc</taxon>
    </lineage>
</organism>
<sequence>MLIHGMGGLGKSTIAARLCDRLKFANKENPERFRQGFSQMLAVQYNPQADEAFERELRKVADDLVEDGLCTQLEKYLQQKQWKEADEGTAWIFYQVMVREKYKGWDELLRNFPCETL</sequence>
<dbReference type="InterPro" id="IPR037215">
    <property type="entry name" value="GUN4-like_sf"/>
</dbReference>
<evidence type="ECO:0000313" key="2">
    <source>
        <dbReference type="Proteomes" id="UP000232003"/>
    </source>
</evidence>
<dbReference type="SUPFAM" id="SSF140869">
    <property type="entry name" value="GUN4-like"/>
    <property type="match status" value="1"/>
</dbReference>